<keyword evidence="3" id="KW-1185">Reference proteome</keyword>
<sequence>MDYDFVKLMGVQLLVSALRVQALQRRQGLRQLHRAQGIQGRAGLRQGQLPSNDTAAMMQRVACLITRQAAQRKQSKPHTKTQKGQHGERQEGSLLGGASGRNGGSADDIGSSGSGGQPTGGYESGELPGWGAQDRNAAASADEPRDQRC</sequence>
<comment type="caution">
    <text evidence="2">The sequence shown here is derived from an EMBL/GenBank/DDBJ whole genome shotgun (WGS) entry which is preliminary data.</text>
</comment>
<protein>
    <submittedName>
        <fullName evidence="2">Uncharacterized protein</fullName>
    </submittedName>
</protein>
<evidence type="ECO:0000313" key="3">
    <source>
        <dbReference type="Proteomes" id="UP000324897"/>
    </source>
</evidence>
<feature type="region of interest" description="Disordered" evidence="1">
    <location>
        <begin position="67"/>
        <end position="149"/>
    </location>
</feature>
<feature type="compositionally biased region" description="Basic residues" evidence="1">
    <location>
        <begin position="73"/>
        <end position="83"/>
    </location>
</feature>
<accession>A0A5J9VX70</accession>
<reference evidence="2 3" key="1">
    <citation type="journal article" date="2019" name="Sci. Rep.">
        <title>A high-quality genome of Eragrostis curvula grass provides insights into Poaceae evolution and supports new strategies to enhance forage quality.</title>
        <authorList>
            <person name="Carballo J."/>
            <person name="Santos B.A.C.M."/>
            <person name="Zappacosta D."/>
            <person name="Garbus I."/>
            <person name="Selva J.P."/>
            <person name="Gallo C.A."/>
            <person name="Diaz A."/>
            <person name="Albertini E."/>
            <person name="Caccamo M."/>
            <person name="Echenique V."/>
        </authorList>
    </citation>
    <scope>NUCLEOTIDE SEQUENCE [LARGE SCALE GENOMIC DNA]</scope>
    <source>
        <strain evidence="3">cv. Victoria</strain>
        <tissue evidence="2">Leaf</tissue>
    </source>
</reference>
<gene>
    <name evidence="2" type="ORF">EJB05_13761</name>
</gene>
<proteinExistence type="predicted"/>
<feature type="compositionally biased region" description="Gly residues" evidence="1">
    <location>
        <begin position="112"/>
        <end position="123"/>
    </location>
</feature>
<dbReference type="AlphaFoldDB" id="A0A5J9VX70"/>
<feature type="non-terminal residue" evidence="2">
    <location>
        <position position="1"/>
    </location>
</feature>
<evidence type="ECO:0000313" key="2">
    <source>
        <dbReference type="EMBL" id="TVU40303.1"/>
    </source>
</evidence>
<dbReference type="Proteomes" id="UP000324897">
    <property type="component" value="Chromosome 4"/>
</dbReference>
<feature type="compositionally biased region" description="Gly residues" evidence="1">
    <location>
        <begin position="94"/>
        <end position="103"/>
    </location>
</feature>
<organism evidence="2 3">
    <name type="scientific">Eragrostis curvula</name>
    <name type="common">weeping love grass</name>
    <dbReference type="NCBI Taxonomy" id="38414"/>
    <lineage>
        <taxon>Eukaryota</taxon>
        <taxon>Viridiplantae</taxon>
        <taxon>Streptophyta</taxon>
        <taxon>Embryophyta</taxon>
        <taxon>Tracheophyta</taxon>
        <taxon>Spermatophyta</taxon>
        <taxon>Magnoliopsida</taxon>
        <taxon>Liliopsida</taxon>
        <taxon>Poales</taxon>
        <taxon>Poaceae</taxon>
        <taxon>PACMAD clade</taxon>
        <taxon>Chloridoideae</taxon>
        <taxon>Eragrostideae</taxon>
        <taxon>Eragrostidinae</taxon>
        <taxon>Eragrostis</taxon>
    </lineage>
</organism>
<dbReference type="Gramene" id="TVU40303">
    <property type="protein sequence ID" value="TVU40303"/>
    <property type="gene ID" value="EJB05_13761"/>
</dbReference>
<name>A0A5J9VX70_9POAL</name>
<evidence type="ECO:0000256" key="1">
    <source>
        <dbReference type="SAM" id="MobiDB-lite"/>
    </source>
</evidence>
<dbReference type="EMBL" id="RWGY01000007">
    <property type="protein sequence ID" value="TVU40303.1"/>
    <property type="molecule type" value="Genomic_DNA"/>
</dbReference>